<dbReference type="GO" id="GO:0005737">
    <property type="term" value="C:cytoplasm"/>
    <property type="evidence" value="ECO:0007669"/>
    <property type="project" value="UniProtKB-SubCell"/>
</dbReference>
<evidence type="ECO:0000259" key="9">
    <source>
        <dbReference type="Pfam" id="PF20936"/>
    </source>
</evidence>
<keyword evidence="11" id="KW-1185">Reference proteome</keyword>
<feature type="domain" description="Cyclin-D1-binding protein 1-like C-terminal" evidence="9">
    <location>
        <begin position="280"/>
        <end position="381"/>
    </location>
</feature>
<feature type="compositionally biased region" description="Polar residues" evidence="7">
    <location>
        <begin position="252"/>
        <end position="269"/>
    </location>
</feature>
<evidence type="ECO:0000256" key="6">
    <source>
        <dbReference type="ARBA" id="ARBA00023306"/>
    </source>
</evidence>
<evidence type="ECO:0000256" key="3">
    <source>
        <dbReference type="ARBA" id="ARBA00008940"/>
    </source>
</evidence>
<dbReference type="AlphaFoldDB" id="A0A8T0U786"/>
<feature type="domain" description="Cyclin-D1-binding protein 1-like N-terminal" evidence="8">
    <location>
        <begin position="105"/>
        <end position="247"/>
    </location>
</feature>
<dbReference type="InterPro" id="IPR026907">
    <property type="entry name" value="GCIP-like"/>
</dbReference>
<evidence type="ECO:0000256" key="5">
    <source>
        <dbReference type="ARBA" id="ARBA00023242"/>
    </source>
</evidence>
<gene>
    <name evidence="10" type="ORF">PVAP13_3NG182787</name>
</gene>
<sequence>MRFLTARATPTSRIPSPNRINPSTAAAPSLVPVGSSPLAPPSSSRSRRATATAAAMSKKGGSGKKAAGGGELSRFLDSHLQTINDTFQMMAEAVPGSLERTEWSEVVKLGEQVSRQATVAGMLWSGDLPNVETLKENIVAYFNILQGFLLVCHGSMVGAGPTLHKSICGSAKNVVDSSFSLFKHAVSAYESRSPDRNTTIPQVTGTVWEACAALKKVPTSNCTAIGRAMTQIGVCLKDVLREMKELPIGDSGDNTAEKSSNGAVDTASCSDRDEISDLDMDDDDFTEEEVAVAKLVVEVVSDSLVVVKEAIRFITGLLKSTGNKNGANEDKVEPMEKLLSHCKEIAGQVNDIGASVYPPQDTSEMKIAVKRLYDGINGMREEIGHLGGSPANAFGALEGFEKCLGSLEAELAGDLVDEMENLTISQ</sequence>
<feature type="compositionally biased region" description="Polar residues" evidence="7">
    <location>
        <begin position="8"/>
        <end position="24"/>
    </location>
</feature>
<evidence type="ECO:0000256" key="4">
    <source>
        <dbReference type="ARBA" id="ARBA00022490"/>
    </source>
</evidence>
<dbReference type="PANTHER" id="PTHR15492">
    <property type="entry name" value="CYCLIN D1-BINDING PROTEIN 1"/>
    <property type="match status" value="1"/>
</dbReference>
<feature type="region of interest" description="Disordered" evidence="7">
    <location>
        <begin position="1"/>
        <end position="70"/>
    </location>
</feature>
<dbReference type="InterPro" id="IPR049317">
    <property type="entry name" value="GCIP-like_N"/>
</dbReference>
<dbReference type="FunFam" id="1.20.1420.10:FF:000014">
    <property type="entry name" value="Os05g0554500 protein"/>
    <property type="match status" value="1"/>
</dbReference>
<feature type="region of interest" description="Disordered" evidence="7">
    <location>
        <begin position="247"/>
        <end position="276"/>
    </location>
</feature>
<comment type="similarity">
    <text evidence="3">Belongs to the CCNDBP1 family.</text>
</comment>
<dbReference type="Gene3D" id="1.20.1410.10">
    <property type="entry name" value="I/LWEQ domain"/>
    <property type="match status" value="1"/>
</dbReference>
<feature type="compositionally biased region" description="Low complexity" evidence="7">
    <location>
        <begin position="25"/>
        <end position="59"/>
    </location>
</feature>
<accession>A0A8T0U786</accession>
<organism evidence="10 11">
    <name type="scientific">Panicum virgatum</name>
    <name type="common">Blackwell switchgrass</name>
    <dbReference type="NCBI Taxonomy" id="38727"/>
    <lineage>
        <taxon>Eukaryota</taxon>
        <taxon>Viridiplantae</taxon>
        <taxon>Streptophyta</taxon>
        <taxon>Embryophyta</taxon>
        <taxon>Tracheophyta</taxon>
        <taxon>Spermatophyta</taxon>
        <taxon>Magnoliopsida</taxon>
        <taxon>Liliopsida</taxon>
        <taxon>Poales</taxon>
        <taxon>Poaceae</taxon>
        <taxon>PACMAD clade</taxon>
        <taxon>Panicoideae</taxon>
        <taxon>Panicodae</taxon>
        <taxon>Paniceae</taxon>
        <taxon>Panicinae</taxon>
        <taxon>Panicum</taxon>
        <taxon>Panicum sect. Hiantes</taxon>
    </lineage>
</organism>
<evidence type="ECO:0000256" key="2">
    <source>
        <dbReference type="ARBA" id="ARBA00004496"/>
    </source>
</evidence>
<evidence type="ECO:0000256" key="1">
    <source>
        <dbReference type="ARBA" id="ARBA00004123"/>
    </source>
</evidence>
<evidence type="ECO:0000259" key="8">
    <source>
        <dbReference type="Pfam" id="PF13324"/>
    </source>
</evidence>
<dbReference type="GO" id="GO:0005634">
    <property type="term" value="C:nucleus"/>
    <property type="evidence" value="ECO:0007669"/>
    <property type="project" value="UniProtKB-SubCell"/>
</dbReference>
<dbReference type="Pfam" id="PF20936">
    <property type="entry name" value="GCIP_C"/>
    <property type="match status" value="1"/>
</dbReference>
<evidence type="ECO:0000313" key="11">
    <source>
        <dbReference type="Proteomes" id="UP000823388"/>
    </source>
</evidence>
<dbReference type="Proteomes" id="UP000823388">
    <property type="component" value="Chromosome 3N"/>
</dbReference>
<evidence type="ECO:0000256" key="7">
    <source>
        <dbReference type="SAM" id="MobiDB-lite"/>
    </source>
</evidence>
<keyword evidence="6" id="KW-0131">Cell cycle</keyword>
<dbReference type="Gene3D" id="1.20.1420.10">
    <property type="entry name" value="Talin, central domain"/>
    <property type="match status" value="1"/>
</dbReference>
<comment type="caution">
    <text evidence="10">The sequence shown here is derived from an EMBL/GenBank/DDBJ whole genome shotgun (WGS) entry which is preliminary data.</text>
</comment>
<reference evidence="10" key="1">
    <citation type="submission" date="2020-05" db="EMBL/GenBank/DDBJ databases">
        <title>WGS assembly of Panicum virgatum.</title>
        <authorList>
            <person name="Lovell J.T."/>
            <person name="Jenkins J."/>
            <person name="Shu S."/>
            <person name="Juenger T.E."/>
            <person name="Schmutz J."/>
        </authorList>
    </citation>
    <scope>NUCLEOTIDE SEQUENCE</scope>
    <source>
        <strain evidence="10">AP13</strain>
    </source>
</reference>
<dbReference type="EMBL" id="CM029042">
    <property type="protein sequence ID" value="KAG2617655.1"/>
    <property type="molecule type" value="Genomic_DNA"/>
</dbReference>
<evidence type="ECO:0000313" key="10">
    <source>
        <dbReference type="EMBL" id="KAG2617655.1"/>
    </source>
</evidence>
<dbReference type="InterPro" id="IPR049318">
    <property type="entry name" value="GCIP_C"/>
</dbReference>
<keyword evidence="4" id="KW-0963">Cytoplasm</keyword>
<protein>
    <submittedName>
        <fullName evidence="10">Uncharacterized protein</fullName>
    </submittedName>
</protein>
<dbReference type="PANTHER" id="PTHR15492:SF1">
    <property type="entry name" value="CYCLIN-D1-BINDING PROTEIN 1"/>
    <property type="match status" value="1"/>
</dbReference>
<name>A0A8T0U786_PANVG</name>
<dbReference type="Pfam" id="PF13324">
    <property type="entry name" value="GCIP_N"/>
    <property type="match status" value="1"/>
</dbReference>
<proteinExistence type="inferred from homology"/>
<comment type="subcellular location">
    <subcellularLocation>
        <location evidence="2">Cytoplasm</location>
    </subcellularLocation>
    <subcellularLocation>
        <location evidence="1">Nucleus</location>
    </subcellularLocation>
</comment>
<keyword evidence="5" id="KW-0539">Nucleus</keyword>